<keyword evidence="5" id="KW-1185">Reference proteome</keyword>
<dbReference type="OMA" id="LAWEFKC"/>
<dbReference type="InterPro" id="IPR012981">
    <property type="entry name" value="PIH1_N"/>
</dbReference>
<reference evidence="4" key="2">
    <citation type="submission" date="2013-10" db="EMBL/GenBank/DDBJ databases">
        <authorList>
            <person name="Aslett M."/>
        </authorList>
    </citation>
    <scope>NUCLEOTIDE SEQUENCE [LARGE SCALE GENOMIC DNA]</scope>
    <source>
        <strain evidence="4">Weybridge</strain>
    </source>
</reference>
<gene>
    <name evidence="4" type="ORF">EMWEY_00027150</name>
</gene>
<organism evidence="4 5">
    <name type="scientific">Eimeria maxima</name>
    <name type="common">Coccidian parasite</name>
    <dbReference type="NCBI Taxonomy" id="5804"/>
    <lineage>
        <taxon>Eukaryota</taxon>
        <taxon>Sar</taxon>
        <taxon>Alveolata</taxon>
        <taxon>Apicomplexa</taxon>
        <taxon>Conoidasida</taxon>
        <taxon>Coccidia</taxon>
        <taxon>Eucoccidiorida</taxon>
        <taxon>Eimeriorina</taxon>
        <taxon>Eimeriidae</taxon>
        <taxon>Eimeria</taxon>
    </lineage>
</organism>
<evidence type="ECO:0000313" key="5">
    <source>
        <dbReference type="Proteomes" id="UP000030763"/>
    </source>
</evidence>
<proteinExistence type="inferred from homology"/>
<evidence type="ECO:0000256" key="1">
    <source>
        <dbReference type="ARBA" id="ARBA00008511"/>
    </source>
</evidence>
<reference evidence="4" key="1">
    <citation type="submission" date="2013-10" db="EMBL/GenBank/DDBJ databases">
        <title>Genomic analysis of the causative agents of coccidiosis in chickens.</title>
        <authorList>
            <person name="Reid A.J."/>
            <person name="Blake D."/>
            <person name="Billington K."/>
            <person name="Browne H."/>
            <person name="Dunn M."/>
            <person name="Hung S."/>
            <person name="Kawahara F."/>
            <person name="Miranda-Saavedra D."/>
            <person name="Mourier T."/>
            <person name="Nagra H."/>
            <person name="Otto T.D."/>
            <person name="Rawlings N."/>
            <person name="Sanchez A."/>
            <person name="Sanders M."/>
            <person name="Subramaniam C."/>
            <person name="Tay Y."/>
            <person name="Dear P."/>
            <person name="Doerig C."/>
            <person name="Gruber A."/>
            <person name="Parkinson J."/>
            <person name="Shirley M."/>
            <person name="Wan K.L."/>
            <person name="Berriman M."/>
            <person name="Tomley F."/>
            <person name="Pain A."/>
        </authorList>
    </citation>
    <scope>NUCLEOTIDE SEQUENCE [LARGE SCALE GENOMIC DNA]</scope>
    <source>
        <strain evidence="4">Weybridge</strain>
    </source>
</reference>
<dbReference type="PANTHER" id="PTHR22997">
    <property type="entry name" value="PIH1 DOMAIN-CONTAINING PROTEIN 1"/>
    <property type="match status" value="1"/>
</dbReference>
<dbReference type="InterPro" id="IPR050734">
    <property type="entry name" value="PIH1/Kintoun_subfamily"/>
</dbReference>
<accession>U6M3C7</accession>
<sequence>MWESAIRARDVLLQGQGPTGAPPVVCGTARPSRCLGVDQAAGDALGIHQLLHGSAAPHIASQGCGPLKEESGTAVWISPMPRYVIKTRLQKGQKLFLNICSHPQIEPWHYKEVLSEEGQGTREGVRIPMNSLERCWGELQSRDVLRQFACAAVARKHRLDLQETVSFPKTTYKGTLPPPRQRIRVTHEARIELVGAAAGTEARTPAATGKGPNTAAVHPTKASSSLAEYLVWDGVFATPADAGAYCLSIAQGQEPQGSLATQAITFCFQQGKTANPPHGSPWIASWIGSCRSDNSRNNERIIHVGAVENCTLLCKRSSSSSTETNKRGGLKKAFLVAKKPAAASSSTALRSQQTEARSNNPAPHLLEGRVYVLQLVLPRTTAAVRASAATYCTRCRGQTQRCCCSDESLAWEFKCTYTIKISDLELVVLPLRGALWGIERNNTGSLQGCSLAFPLRLRSKAAFALVCAYSCCEEAKAWLQQLEQHRFPTKEDPVATLQRAQNTAEDAMSAGTAFLLTICLFVDTTAEVALARICPAAAAAAAEAAAVEVVDKAAAEADENEMSTRLPVEIDESSSSDEPCNGILVSSDDDVTT</sequence>
<dbReference type="VEuPathDB" id="ToxoDB:EMWEY_00027150"/>
<feature type="domain" description="PIH1 N-terminal" evidence="3">
    <location>
        <begin position="68"/>
        <end position="130"/>
    </location>
</feature>
<name>U6M3C7_EIMMA</name>
<dbReference type="GeneID" id="25336701"/>
<comment type="similarity">
    <text evidence="1">Belongs to the PIH1 family.</text>
</comment>
<evidence type="ECO:0000256" key="2">
    <source>
        <dbReference type="SAM" id="MobiDB-lite"/>
    </source>
</evidence>
<dbReference type="Proteomes" id="UP000030763">
    <property type="component" value="Unassembled WGS sequence"/>
</dbReference>
<protein>
    <recommendedName>
        <fullName evidence="3">PIH1 N-terminal domain-containing protein</fullName>
    </recommendedName>
</protein>
<feature type="region of interest" description="Disordered" evidence="2">
    <location>
        <begin position="555"/>
        <end position="593"/>
    </location>
</feature>
<dbReference type="OrthoDB" id="5135119at2759"/>
<dbReference type="AlphaFoldDB" id="U6M3C7"/>
<dbReference type="PANTHER" id="PTHR22997:SF0">
    <property type="entry name" value="PIH1 DOMAIN-CONTAINING PROTEIN 1"/>
    <property type="match status" value="1"/>
</dbReference>
<dbReference type="EMBL" id="HG719180">
    <property type="protein sequence ID" value="CDJ56949.1"/>
    <property type="molecule type" value="Genomic_DNA"/>
</dbReference>
<dbReference type="Pfam" id="PF08190">
    <property type="entry name" value="PIH1"/>
    <property type="match status" value="1"/>
</dbReference>
<evidence type="ECO:0000259" key="3">
    <source>
        <dbReference type="Pfam" id="PF08190"/>
    </source>
</evidence>
<dbReference type="RefSeq" id="XP_013333599.1">
    <property type="nucleotide sequence ID" value="XM_013478145.1"/>
</dbReference>
<evidence type="ECO:0000313" key="4">
    <source>
        <dbReference type="EMBL" id="CDJ56949.1"/>
    </source>
</evidence>
<dbReference type="GO" id="GO:0005737">
    <property type="term" value="C:cytoplasm"/>
    <property type="evidence" value="ECO:0007669"/>
    <property type="project" value="TreeGrafter"/>
</dbReference>